<dbReference type="CDD" id="cd03259">
    <property type="entry name" value="ABC_Carb_Solutes_like"/>
    <property type="match status" value="1"/>
</dbReference>
<keyword evidence="4" id="KW-0547">Nucleotide-binding</keyword>
<dbReference type="Proteomes" id="UP000182350">
    <property type="component" value="Unassembled WGS sequence"/>
</dbReference>
<dbReference type="InterPro" id="IPR003439">
    <property type="entry name" value="ABC_transporter-like_ATP-bd"/>
</dbReference>
<keyword evidence="6" id="KW-0408">Iron</keyword>
<dbReference type="Gene3D" id="3.40.50.300">
    <property type="entry name" value="P-loop containing nucleotide triphosphate hydrolases"/>
    <property type="match status" value="1"/>
</dbReference>
<dbReference type="InterPro" id="IPR008995">
    <property type="entry name" value="Mo/tungstate-bd_C_term_dom"/>
</dbReference>
<dbReference type="STRING" id="1122209.SAMN02745752_02729"/>
<evidence type="ECO:0000259" key="9">
    <source>
        <dbReference type="PROSITE" id="PS50893"/>
    </source>
</evidence>
<keyword evidence="2" id="KW-1003">Cell membrane</keyword>
<evidence type="ECO:0000256" key="7">
    <source>
        <dbReference type="ARBA" id="ARBA00023065"/>
    </source>
</evidence>
<accession>A0A1K1ZK64</accession>
<keyword evidence="11" id="KW-1185">Reference proteome</keyword>
<dbReference type="PANTHER" id="PTHR42781">
    <property type="entry name" value="SPERMIDINE/PUTRESCINE IMPORT ATP-BINDING PROTEIN POTA"/>
    <property type="match status" value="1"/>
</dbReference>
<dbReference type="OrthoDB" id="9802264at2"/>
<dbReference type="GO" id="GO:0005524">
    <property type="term" value="F:ATP binding"/>
    <property type="evidence" value="ECO:0007669"/>
    <property type="project" value="UniProtKB-KW"/>
</dbReference>
<reference evidence="10 11" key="1">
    <citation type="submission" date="2016-11" db="EMBL/GenBank/DDBJ databases">
        <authorList>
            <person name="Jaros S."/>
            <person name="Januszkiewicz K."/>
            <person name="Wedrychowicz H."/>
        </authorList>
    </citation>
    <scope>NUCLEOTIDE SEQUENCE [LARGE SCALE GENOMIC DNA]</scope>
    <source>
        <strain evidence="10 11">DSM 21637</strain>
    </source>
</reference>
<dbReference type="GO" id="GO:0015408">
    <property type="term" value="F:ABC-type ferric iron transporter activity"/>
    <property type="evidence" value="ECO:0007669"/>
    <property type="project" value="InterPro"/>
</dbReference>
<dbReference type="SMART" id="SM00382">
    <property type="entry name" value="AAA"/>
    <property type="match status" value="1"/>
</dbReference>
<evidence type="ECO:0000256" key="1">
    <source>
        <dbReference type="ARBA" id="ARBA00022448"/>
    </source>
</evidence>
<evidence type="ECO:0000313" key="11">
    <source>
        <dbReference type="Proteomes" id="UP000182350"/>
    </source>
</evidence>
<evidence type="ECO:0000256" key="8">
    <source>
        <dbReference type="ARBA" id="ARBA00023136"/>
    </source>
</evidence>
<dbReference type="SUPFAM" id="SSF52540">
    <property type="entry name" value="P-loop containing nucleoside triphosphate hydrolases"/>
    <property type="match status" value="1"/>
</dbReference>
<dbReference type="InterPro" id="IPR003593">
    <property type="entry name" value="AAA+_ATPase"/>
</dbReference>
<dbReference type="InterPro" id="IPR017871">
    <property type="entry name" value="ABC_transporter-like_CS"/>
</dbReference>
<dbReference type="PANTHER" id="PTHR42781:SF4">
    <property type="entry name" value="SPERMIDINE_PUTRESCINE IMPORT ATP-BINDING PROTEIN POTA"/>
    <property type="match status" value="1"/>
</dbReference>
<dbReference type="RefSeq" id="WP_143142850.1">
    <property type="nucleotide sequence ID" value="NZ_FPJW01000012.1"/>
</dbReference>
<evidence type="ECO:0000256" key="5">
    <source>
        <dbReference type="ARBA" id="ARBA00022840"/>
    </source>
</evidence>
<dbReference type="AlphaFoldDB" id="A0A1K1ZK64"/>
<dbReference type="GO" id="GO:0016020">
    <property type="term" value="C:membrane"/>
    <property type="evidence" value="ECO:0007669"/>
    <property type="project" value="InterPro"/>
</dbReference>
<dbReference type="InterPro" id="IPR027417">
    <property type="entry name" value="P-loop_NTPase"/>
</dbReference>
<feature type="domain" description="ABC transporter" evidence="9">
    <location>
        <begin position="4"/>
        <end position="241"/>
    </location>
</feature>
<dbReference type="FunFam" id="3.40.50.300:FF:000425">
    <property type="entry name" value="Probable ABC transporter, ATP-binding subunit"/>
    <property type="match status" value="1"/>
</dbReference>
<keyword evidence="1" id="KW-0813">Transport</keyword>
<keyword evidence="7" id="KW-0406">Ion transport</keyword>
<keyword evidence="5 10" id="KW-0067">ATP-binding</keyword>
<name>A0A1K1ZK64_9GAMM</name>
<dbReference type="PROSITE" id="PS50893">
    <property type="entry name" value="ABC_TRANSPORTER_2"/>
    <property type="match status" value="1"/>
</dbReference>
<dbReference type="GO" id="GO:0015697">
    <property type="term" value="P:quaternary ammonium group transport"/>
    <property type="evidence" value="ECO:0007669"/>
    <property type="project" value="UniProtKB-ARBA"/>
</dbReference>
<organism evidence="10 11">
    <name type="scientific">Marinospirillum alkaliphilum DSM 21637</name>
    <dbReference type="NCBI Taxonomy" id="1122209"/>
    <lineage>
        <taxon>Bacteria</taxon>
        <taxon>Pseudomonadati</taxon>
        <taxon>Pseudomonadota</taxon>
        <taxon>Gammaproteobacteria</taxon>
        <taxon>Oceanospirillales</taxon>
        <taxon>Oceanospirillaceae</taxon>
        <taxon>Marinospirillum</taxon>
    </lineage>
</organism>
<keyword evidence="3" id="KW-0410">Iron transport</keyword>
<dbReference type="Pfam" id="PF00005">
    <property type="entry name" value="ABC_tran"/>
    <property type="match status" value="1"/>
</dbReference>
<protein>
    <submittedName>
        <fullName evidence="10">Molybdate transport system ATP-binding protein</fullName>
    </submittedName>
</protein>
<evidence type="ECO:0000313" key="10">
    <source>
        <dbReference type="EMBL" id="SFX74634.1"/>
    </source>
</evidence>
<sequence>MKPSMDNNLALHFDLKSCGAIPLKVRLEVAPGELVALLGPSGSGKTTLLRSLAGLYPETRGRVFSGDHCWLDSQRGIQLKPEQRQLGMVFQGYALFPHLTALQNLMIPLRHLPQHQARQQAATWLERVHLSGLEQRKPHQLSGGQRQRVALARALVAQPRALLLDEPFSAVDQATRQKLRRELALLRQTIQAPTLLVTHDLEEALQLADRICVLHHGQVLQVSAPDQLMNHPASPTVARLLGMHNLFEGQVLASSAEQLVLDWQGLPLILPGQAGFNVGQQLHWMAPPQSLLLHRPDRPVPGDKENPLRGIIEELVLLGPHASLSIRPDHAPALPLRFFVPRHFVERQQLHPGMAVSLSLLGQQLHLFSPPEHAGDPA</sequence>
<dbReference type="InterPro" id="IPR050093">
    <property type="entry name" value="ABC_SmlMolc_Importer"/>
</dbReference>
<evidence type="ECO:0000256" key="3">
    <source>
        <dbReference type="ARBA" id="ARBA00022496"/>
    </source>
</evidence>
<keyword evidence="8" id="KW-0472">Membrane</keyword>
<proteinExistence type="predicted"/>
<dbReference type="EMBL" id="FPJW01000012">
    <property type="protein sequence ID" value="SFX74634.1"/>
    <property type="molecule type" value="Genomic_DNA"/>
</dbReference>
<evidence type="ECO:0000256" key="2">
    <source>
        <dbReference type="ARBA" id="ARBA00022475"/>
    </source>
</evidence>
<evidence type="ECO:0000256" key="6">
    <source>
        <dbReference type="ARBA" id="ARBA00023004"/>
    </source>
</evidence>
<dbReference type="InterPro" id="IPR015853">
    <property type="entry name" value="ABC_transpr_FbpC"/>
</dbReference>
<dbReference type="GO" id="GO:0016887">
    <property type="term" value="F:ATP hydrolysis activity"/>
    <property type="evidence" value="ECO:0007669"/>
    <property type="project" value="InterPro"/>
</dbReference>
<dbReference type="PROSITE" id="PS00211">
    <property type="entry name" value="ABC_TRANSPORTER_1"/>
    <property type="match status" value="1"/>
</dbReference>
<dbReference type="SUPFAM" id="SSF50331">
    <property type="entry name" value="MOP-like"/>
    <property type="match status" value="1"/>
</dbReference>
<evidence type="ECO:0000256" key="4">
    <source>
        <dbReference type="ARBA" id="ARBA00022741"/>
    </source>
</evidence>
<gene>
    <name evidence="10" type="ORF">SAMN02745752_02729</name>
</gene>